<evidence type="ECO:0008006" key="11">
    <source>
        <dbReference type="Google" id="ProtNLM"/>
    </source>
</evidence>
<dbReference type="Gene3D" id="1.10.150.130">
    <property type="match status" value="1"/>
</dbReference>
<evidence type="ECO:0000256" key="1">
    <source>
        <dbReference type="ARBA" id="ARBA00008857"/>
    </source>
</evidence>
<dbReference type="PANTHER" id="PTHR30349:SF41">
    <property type="entry name" value="INTEGRASE_RECOMBINASE PROTEIN MJ0367-RELATED"/>
    <property type="match status" value="1"/>
</dbReference>
<feature type="domain" description="Core-binding (CB)" evidence="8">
    <location>
        <begin position="81"/>
        <end position="173"/>
    </location>
</feature>
<dbReference type="AlphaFoldDB" id="A0A1C3ETS4"/>
<feature type="domain" description="Tyr recombinase" evidence="7">
    <location>
        <begin position="194"/>
        <end position="394"/>
    </location>
</feature>
<keyword evidence="2" id="KW-0229">DNA integration</keyword>
<comment type="caution">
    <text evidence="9">The sequence shown here is derived from an EMBL/GenBank/DDBJ whole genome shotgun (WGS) entry which is preliminary data.</text>
</comment>
<feature type="region of interest" description="Disordered" evidence="6">
    <location>
        <begin position="395"/>
        <end position="421"/>
    </location>
</feature>
<dbReference type="InterPro" id="IPR010998">
    <property type="entry name" value="Integrase_recombinase_N"/>
</dbReference>
<dbReference type="GO" id="GO:0015074">
    <property type="term" value="P:DNA integration"/>
    <property type="evidence" value="ECO:0007669"/>
    <property type="project" value="UniProtKB-KW"/>
</dbReference>
<dbReference type="Gene3D" id="1.10.443.10">
    <property type="entry name" value="Intergrase catalytic core"/>
    <property type="match status" value="1"/>
</dbReference>
<dbReference type="PROSITE" id="PS51898">
    <property type="entry name" value="TYR_RECOMBINASE"/>
    <property type="match status" value="1"/>
</dbReference>
<dbReference type="InterPro" id="IPR013762">
    <property type="entry name" value="Integrase-like_cat_sf"/>
</dbReference>
<gene>
    <name evidence="9" type="ORF">A6X21_02125</name>
</gene>
<keyword evidence="3 5" id="KW-0238">DNA-binding</keyword>
<dbReference type="PANTHER" id="PTHR30349">
    <property type="entry name" value="PHAGE INTEGRASE-RELATED"/>
    <property type="match status" value="1"/>
</dbReference>
<dbReference type="Pfam" id="PF00589">
    <property type="entry name" value="Phage_integrase"/>
    <property type="match status" value="1"/>
</dbReference>
<evidence type="ECO:0000256" key="3">
    <source>
        <dbReference type="ARBA" id="ARBA00023125"/>
    </source>
</evidence>
<evidence type="ECO:0000256" key="4">
    <source>
        <dbReference type="ARBA" id="ARBA00023172"/>
    </source>
</evidence>
<proteinExistence type="inferred from homology"/>
<protein>
    <recommendedName>
        <fullName evidence="11">Tyr recombinase domain-containing protein</fullName>
    </recommendedName>
</protein>
<dbReference type="PROSITE" id="PS51900">
    <property type="entry name" value="CB"/>
    <property type="match status" value="1"/>
</dbReference>
<dbReference type="Proteomes" id="UP000094828">
    <property type="component" value="Unassembled WGS sequence"/>
</dbReference>
<dbReference type="RefSeq" id="WP_068845541.1">
    <property type="nucleotide sequence ID" value="NZ_LYDR01000020.1"/>
</dbReference>
<dbReference type="GO" id="GO:0003677">
    <property type="term" value="F:DNA binding"/>
    <property type="evidence" value="ECO:0007669"/>
    <property type="project" value="UniProtKB-UniRule"/>
</dbReference>
<comment type="similarity">
    <text evidence="1">Belongs to the 'phage' integrase family.</text>
</comment>
<evidence type="ECO:0000313" key="10">
    <source>
        <dbReference type="Proteomes" id="UP000094828"/>
    </source>
</evidence>
<feature type="compositionally biased region" description="Polar residues" evidence="6">
    <location>
        <begin position="395"/>
        <end position="409"/>
    </location>
</feature>
<accession>A0A1C3ETS4</accession>
<dbReference type="EMBL" id="LYDR01000020">
    <property type="protein sequence ID" value="ODA36503.1"/>
    <property type="molecule type" value="Genomic_DNA"/>
</dbReference>
<evidence type="ECO:0000256" key="2">
    <source>
        <dbReference type="ARBA" id="ARBA00022908"/>
    </source>
</evidence>
<dbReference type="InterPro" id="IPR044068">
    <property type="entry name" value="CB"/>
</dbReference>
<evidence type="ECO:0000259" key="7">
    <source>
        <dbReference type="PROSITE" id="PS51898"/>
    </source>
</evidence>
<dbReference type="InterPro" id="IPR002104">
    <property type="entry name" value="Integrase_catalytic"/>
</dbReference>
<dbReference type="STRING" id="1841610.A6X21_02125"/>
<dbReference type="InterPro" id="IPR011010">
    <property type="entry name" value="DNA_brk_join_enz"/>
</dbReference>
<dbReference type="GO" id="GO:0006310">
    <property type="term" value="P:DNA recombination"/>
    <property type="evidence" value="ECO:0007669"/>
    <property type="project" value="UniProtKB-KW"/>
</dbReference>
<keyword evidence="4" id="KW-0233">DNA recombination</keyword>
<evidence type="ECO:0000259" key="8">
    <source>
        <dbReference type="PROSITE" id="PS51900"/>
    </source>
</evidence>
<evidence type="ECO:0000313" key="9">
    <source>
        <dbReference type="EMBL" id="ODA36503.1"/>
    </source>
</evidence>
<sequence length="421" mass="48609">MGRHNSSKIIRCRYYTWKLFRRGTIYYADGRSNATNLGKHSLNSKTEEDALQKLQFLDEKMARKTGLIPRESEPAVVSDSKAPISIADGWARFIEHCDRPAVMGGVSRNTLKRYRAVRDKHIEFCTQKSIREWSQFGNQQTEQYGRWLDEKKYASLSIYLEMTLIVSVVKWLIDQKLLDAKHRIQATLTKPSGTDTYCYSRQQMARMLEFCQTSEPGRWIRPILVALATSGMRIGELIALRWTDIDFASKSIRIADERFSGRKEIRGRNRTTKGKRSRSVPLNPALESVLHELERHSDGYVFHGAKGARVRAKRVLDIFKREIRNALKTEFPVARGEIGFAQGTIHSFRHYFVSEAFRQGATEAEIKDWVGHRSSEMVHHYRHLRPDDSQRRMQSINFISDDTVSSGNQPEPEVPRESQEG</sequence>
<dbReference type="InterPro" id="IPR050090">
    <property type="entry name" value="Tyrosine_recombinase_XerCD"/>
</dbReference>
<evidence type="ECO:0000256" key="5">
    <source>
        <dbReference type="PROSITE-ProRule" id="PRU01248"/>
    </source>
</evidence>
<evidence type="ECO:0000256" key="6">
    <source>
        <dbReference type="SAM" id="MobiDB-lite"/>
    </source>
</evidence>
<keyword evidence="10" id="KW-1185">Reference proteome</keyword>
<dbReference type="CDD" id="cd00796">
    <property type="entry name" value="INT_Rci_Hp1_C"/>
    <property type="match status" value="1"/>
</dbReference>
<reference evidence="9 10" key="1">
    <citation type="submission" date="2016-05" db="EMBL/GenBank/DDBJ databases">
        <title>Genomic and physiological characterization of Planctopirus sp. isolated from fresh water lake.</title>
        <authorList>
            <person name="Subhash Y."/>
            <person name="Ramana C."/>
        </authorList>
    </citation>
    <scope>NUCLEOTIDE SEQUENCE [LARGE SCALE GENOMIC DNA]</scope>
    <source>
        <strain evidence="9 10">JC280</strain>
    </source>
</reference>
<dbReference type="SUPFAM" id="SSF56349">
    <property type="entry name" value="DNA breaking-rejoining enzymes"/>
    <property type="match status" value="1"/>
</dbReference>
<dbReference type="OrthoDB" id="212062at2"/>
<name>A0A1C3ETS4_9PLAN</name>
<organism evidence="9 10">
    <name type="scientific">Planctopirus hydrillae</name>
    <dbReference type="NCBI Taxonomy" id="1841610"/>
    <lineage>
        <taxon>Bacteria</taxon>
        <taxon>Pseudomonadati</taxon>
        <taxon>Planctomycetota</taxon>
        <taxon>Planctomycetia</taxon>
        <taxon>Planctomycetales</taxon>
        <taxon>Planctomycetaceae</taxon>
        <taxon>Planctopirus</taxon>
    </lineage>
</organism>